<dbReference type="EMBL" id="HBIU01015731">
    <property type="protein sequence ID" value="CAE0628651.1"/>
    <property type="molecule type" value="Transcribed_RNA"/>
</dbReference>
<keyword evidence="4" id="KW-0560">Oxidoreductase</keyword>
<accession>A0A6S9JAS0</accession>
<dbReference type="EC" id="1.5.1.34" evidence="6"/>
<dbReference type="AlphaFoldDB" id="A0A6S9JAS0"/>
<comment type="similarity">
    <text evidence="1">Belongs to the short-chain dehydrogenases/reductases (SDR) family.</text>
</comment>
<dbReference type="PROSITE" id="PS00061">
    <property type="entry name" value="ADH_SHORT"/>
    <property type="match status" value="1"/>
</dbReference>
<dbReference type="GO" id="GO:0070402">
    <property type="term" value="F:NADPH binding"/>
    <property type="evidence" value="ECO:0007669"/>
    <property type="project" value="TreeGrafter"/>
</dbReference>
<dbReference type="PANTHER" id="PTHR15104:SF0">
    <property type="entry name" value="DIHYDROPTERIDINE REDUCTASE"/>
    <property type="match status" value="1"/>
</dbReference>
<evidence type="ECO:0000256" key="4">
    <source>
        <dbReference type="ARBA" id="ARBA00023002"/>
    </source>
</evidence>
<evidence type="ECO:0000256" key="5">
    <source>
        <dbReference type="ARBA" id="ARBA00023007"/>
    </source>
</evidence>
<dbReference type="GO" id="GO:0004155">
    <property type="term" value="F:6,7-dihydropteridine reductase activity"/>
    <property type="evidence" value="ECO:0007669"/>
    <property type="project" value="UniProtKB-EC"/>
</dbReference>
<dbReference type="GO" id="GO:0005737">
    <property type="term" value="C:cytoplasm"/>
    <property type="evidence" value="ECO:0007669"/>
    <property type="project" value="TreeGrafter"/>
</dbReference>
<evidence type="ECO:0000256" key="6">
    <source>
        <dbReference type="ARBA" id="ARBA00039153"/>
    </source>
</evidence>
<proteinExistence type="inferred from homology"/>
<dbReference type="SUPFAM" id="SSF51735">
    <property type="entry name" value="NAD(P)-binding Rossmann-fold domains"/>
    <property type="match status" value="1"/>
</dbReference>
<dbReference type="Pfam" id="PF00106">
    <property type="entry name" value="adh_short"/>
    <property type="match status" value="1"/>
</dbReference>
<name>A0A6S9JAS0_HETAK</name>
<dbReference type="InterPro" id="IPR036291">
    <property type="entry name" value="NAD(P)-bd_dom_sf"/>
</dbReference>
<reference evidence="9" key="1">
    <citation type="submission" date="2021-01" db="EMBL/GenBank/DDBJ databases">
        <authorList>
            <person name="Corre E."/>
            <person name="Pelletier E."/>
            <person name="Niang G."/>
            <person name="Scheremetjew M."/>
            <person name="Finn R."/>
            <person name="Kale V."/>
            <person name="Holt S."/>
            <person name="Cochrane G."/>
            <person name="Meng A."/>
            <person name="Brown T."/>
            <person name="Cohen L."/>
        </authorList>
    </citation>
    <scope>NUCLEOTIDE SEQUENCE</scope>
    <source>
        <strain evidence="9">CCMP3107</strain>
    </source>
</reference>
<evidence type="ECO:0000256" key="7">
    <source>
        <dbReference type="ARBA" id="ARBA00039520"/>
    </source>
</evidence>
<evidence type="ECO:0000256" key="8">
    <source>
        <dbReference type="ARBA" id="ARBA00041348"/>
    </source>
</evidence>
<dbReference type="PRINTS" id="PR00081">
    <property type="entry name" value="GDHRDH"/>
</dbReference>
<dbReference type="InterPro" id="IPR002347">
    <property type="entry name" value="SDR_fam"/>
</dbReference>
<sequence>MATAALKGNIAVVVGGAGAMGRAIINKCATIGMTTVSVDFKPSQAAMVSHQLDIDKPVSEQVAGLRASLVQELVCPHERHLGGGAGLVVHAAGAFALGALDADDCLATAAALYRANVESAILTAHLATHLLTPKGLLILTGALGAVHPTPEFVGYGASKAATHHLVQSAAASDSARQGQWDVLGLLPRVIDTPSNRLTMPDADRSDWTELDDLAEICADWYADEGGARPPSGALVQVQTFDGLTTWTPLTVEGVQERQAEI</sequence>
<keyword evidence="5" id="KW-0783">Tetrahydrobiopterin biosynthesis</keyword>
<protein>
    <recommendedName>
        <fullName evidence="7">Dihydropteridine reductase</fullName>
        <ecNumber evidence="6">1.5.1.34</ecNumber>
    </recommendedName>
    <alternativeName>
        <fullName evidence="8">Quinoid dihydropteridine reductase</fullName>
    </alternativeName>
</protein>
<dbReference type="GO" id="GO:0006729">
    <property type="term" value="P:tetrahydrobiopterin biosynthetic process"/>
    <property type="evidence" value="ECO:0007669"/>
    <property type="project" value="UniProtKB-KW"/>
</dbReference>
<dbReference type="GO" id="GO:0070404">
    <property type="term" value="F:NADH binding"/>
    <property type="evidence" value="ECO:0007669"/>
    <property type="project" value="TreeGrafter"/>
</dbReference>
<comment type="subunit">
    <text evidence="2">Homodimer.</text>
</comment>
<evidence type="ECO:0000313" key="9">
    <source>
        <dbReference type="EMBL" id="CAE0628651.1"/>
    </source>
</evidence>
<evidence type="ECO:0000256" key="2">
    <source>
        <dbReference type="ARBA" id="ARBA00011738"/>
    </source>
</evidence>
<evidence type="ECO:0000256" key="3">
    <source>
        <dbReference type="ARBA" id="ARBA00022857"/>
    </source>
</evidence>
<gene>
    <name evidence="9" type="ORF">HAKA00212_LOCUS7333</name>
</gene>
<dbReference type="PANTHER" id="PTHR15104">
    <property type="entry name" value="DIHYDROPTERIDINE REDUCTASE"/>
    <property type="match status" value="1"/>
</dbReference>
<keyword evidence="3" id="KW-0521">NADP</keyword>
<dbReference type="InterPro" id="IPR020904">
    <property type="entry name" value="Sc_DH/Rdtase_CS"/>
</dbReference>
<organism evidence="9">
    <name type="scientific">Heterosigma akashiwo</name>
    <name type="common">Chromophytic alga</name>
    <name type="synonym">Heterosigma carterae</name>
    <dbReference type="NCBI Taxonomy" id="2829"/>
    <lineage>
        <taxon>Eukaryota</taxon>
        <taxon>Sar</taxon>
        <taxon>Stramenopiles</taxon>
        <taxon>Ochrophyta</taxon>
        <taxon>Raphidophyceae</taxon>
        <taxon>Chattonellales</taxon>
        <taxon>Chattonellaceae</taxon>
        <taxon>Heterosigma</taxon>
    </lineage>
</organism>
<evidence type="ECO:0000256" key="1">
    <source>
        <dbReference type="ARBA" id="ARBA00006484"/>
    </source>
</evidence>
<dbReference type="GO" id="GO:0006559">
    <property type="term" value="P:L-phenylalanine catabolic process"/>
    <property type="evidence" value="ECO:0007669"/>
    <property type="project" value="TreeGrafter"/>
</dbReference>
<dbReference type="Gene3D" id="3.40.50.720">
    <property type="entry name" value="NAD(P)-binding Rossmann-like Domain"/>
    <property type="match status" value="1"/>
</dbReference>